<proteinExistence type="predicted"/>
<comment type="caution">
    <text evidence="1">The sequence shown here is derived from an EMBL/GenBank/DDBJ whole genome shotgun (WGS) entry which is preliminary data.</text>
</comment>
<reference evidence="1" key="1">
    <citation type="submission" date="2017-04" db="EMBL/GenBank/DDBJ databases">
        <title>Unveiling RNA virosphere associated with marine microorganisms.</title>
        <authorList>
            <person name="Urayama S."/>
            <person name="Takaki Y."/>
            <person name="Nishi S."/>
            <person name="Yoshida Y."/>
            <person name="Deguchi S."/>
            <person name="Takai K."/>
            <person name="Nunoura T."/>
        </authorList>
    </citation>
    <scope>NUCLEOTIDE SEQUENCE</scope>
</reference>
<sequence length="181" mass="19789">MDVGVISMKSLLTVLGVAITKMAPQGLKALAKRIKVGTKTKDTVPEDAEGLLGWVTKWIIKNPGKTHLITGALYVGGDVVVRELIETNPTLMSNDVVKSVVGAYKSKGSRLREVQEIVGDGEIDTVHGESREDFVEKAELALDTRDLLTRAFRIVGGKQNFIILRDAMLTIEPAEVELHRK</sequence>
<organism evidence="1">
    <name type="scientific">viral metagenome</name>
    <dbReference type="NCBI Taxonomy" id="1070528"/>
    <lineage>
        <taxon>unclassified sequences</taxon>
        <taxon>metagenomes</taxon>
        <taxon>organismal metagenomes</taxon>
    </lineage>
</organism>
<name>A0A2V0RBU9_9ZZZZ</name>
<evidence type="ECO:0000313" key="1">
    <source>
        <dbReference type="EMBL" id="GBH22654.1"/>
    </source>
</evidence>
<protein>
    <submittedName>
        <fullName evidence="1">Uncharacterized protein</fullName>
    </submittedName>
</protein>
<dbReference type="EMBL" id="BDQD01000085">
    <property type="protein sequence ID" value="GBH22654.1"/>
    <property type="molecule type" value="Genomic_RNA"/>
</dbReference>
<dbReference type="AlphaFoldDB" id="A0A2V0RBU9"/>
<accession>A0A2V0RBU9</accession>